<dbReference type="Proteomes" id="UP001165296">
    <property type="component" value="Unassembled WGS sequence"/>
</dbReference>
<comment type="caution">
    <text evidence="3">The sequence shown here is derived from an EMBL/GenBank/DDBJ whole genome shotgun (WGS) entry which is preliminary data.</text>
</comment>
<protein>
    <submittedName>
        <fullName evidence="3">Uncharacterized protein</fullName>
    </submittedName>
</protein>
<evidence type="ECO:0000313" key="3">
    <source>
        <dbReference type="EMBL" id="MCB2409575.1"/>
    </source>
</evidence>
<evidence type="ECO:0000256" key="1">
    <source>
        <dbReference type="SAM" id="Coils"/>
    </source>
</evidence>
<evidence type="ECO:0000256" key="2">
    <source>
        <dbReference type="SAM" id="MobiDB-lite"/>
    </source>
</evidence>
<keyword evidence="1" id="KW-0175">Coiled coil</keyword>
<proteinExistence type="predicted"/>
<accession>A0ABS8ATL6</accession>
<organism evidence="3 4">
    <name type="scientific">Hymenobacter lucidus</name>
    <dbReference type="NCBI Taxonomy" id="2880930"/>
    <lineage>
        <taxon>Bacteria</taxon>
        <taxon>Pseudomonadati</taxon>
        <taxon>Bacteroidota</taxon>
        <taxon>Cytophagia</taxon>
        <taxon>Cytophagales</taxon>
        <taxon>Hymenobacteraceae</taxon>
        <taxon>Hymenobacter</taxon>
    </lineage>
</organism>
<name>A0ABS8ATL6_9BACT</name>
<keyword evidence="4" id="KW-1185">Reference proteome</keyword>
<gene>
    <name evidence="3" type="ORF">LGH74_16405</name>
</gene>
<dbReference type="RefSeq" id="WP_226177312.1">
    <property type="nucleotide sequence ID" value="NZ_JAJADR010000005.1"/>
</dbReference>
<feature type="coiled-coil region" evidence="1">
    <location>
        <begin position="142"/>
        <end position="169"/>
    </location>
</feature>
<evidence type="ECO:0000313" key="4">
    <source>
        <dbReference type="Proteomes" id="UP001165296"/>
    </source>
</evidence>
<reference evidence="3" key="1">
    <citation type="submission" date="2021-10" db="EMBL/GenBank/DDBJ databases">
        <authorList>
            <person name="Dean J.D."/>
            <person name="Kim M.K."/>
            <person name="Newey C.N."/>
            <person name="Stoker T.S."/>
            <person name="Thompson D.W."/>
            <person name="Grose J.H."/>
        </authorList>
    </citation>
    <scope>NUCLEOTIDE SEQUENCE</scope>
    <source>
        <strain evidence="3">BT178</strain>
    </source>
</reference>
<sequence length="221" mass="23850">MPEPDNLGHKILSFFIKDAEPPRPGAVPGNAPTLGAGPASSPPPPPTGQHDSKFAEHLANVLAKNNPAGPDYFEFRETLRSLSSLGLSEEKQFQAAWASFKAMGGAANVGTLTSTGQHYLTVLGADRDAFAKSVDDAIGERVGGLQKEQQQLQADNEALARQLAEIQQKQAANNTRLAAIGGEITEQSGRLQQNRQNYEATYAHFTQQIKDDLAKITQYLR</sequence>
<dbReference type="EMBL" id="JAJADR010000005">
    <property type="protein sequence ID" value="MCB2409575.1"/>
    <property type="molecule type" value="Genomic_DNA"/>
</dbReference>
<feature type="region of interest" description="Disordered" evidence="2">
    <location>
        <begin position="18"/>
        <end position="52"/>
    </location>
</feature>